<keyword evidence="2" id="KW-0732">Signal</keyword>
<evidence type="ECO:0000256" key="2">
    <source>
        <dbReference type="SAM" id="SignalP"/>
    </source>
</evidence>
<gene>
    <name evidence="3" type="ORF">P0Y48_02995</name>
</gene>
<name>A0AAJ6B4I9_9MICO</name>
<sequence>MTAARARLVALAAVVGATAAMGIAGASPASARTVPLTYDLGVVLPGQTRSIERTIDIPRDATVVSAQFADGAGGTGWDAQLCKEDDCSAVGDLTDAALAAGEYRLVVTLAMPVDATGVLGTSATGSLTLVDAGVDADAILPATGGTLPLAAGLVGGALAAGGMLLLLVGGGRRRRQVPAEARS</sequence>
<keyword evidence="1" id="KW-0812">Transmembrane</keyword>
<reference evidence="3" key="1">
    <citation type="submission" date="2023-03" db="EMBL/GenBank/DDBJ databases">
        <title>Andean soil-derived lignocellulolytic bacterial consortium as a source of novel taxa and putative plastic-active enzymes.</title>
        <authorList>
            <person name="Diaz-Garcia L."/>
            <person name="Chuvochina M."/>
            <person name="Feuerriegel G."/>
            <person name="Bunk B."/>
            <person name="Sproer C."/>
            <person name="Streit W.R."/>
            <person name="Rodriguez L.M."/>
            <person name="Overmann J."/>
            <person name="Jimenez D.J."/>
        </authorList>
    </citation>
    <scope>NUCLEOTIDE SEQUENCE</scope>
    <source>
        <strain evidence="3">MAG 4610</strain>
    </source>
</reference>
<dbReference type="PROSITE" id="PS51318">
    <property type="entry name" value="TAT"/>
    <property type="match status" value="1"/>
</dbReference>
<dbReference type="EMBL" id="CP119321">
    <property type="protein sequence ID" value="WEK14194.1"/>
    <property type="molecule type" value="Genomic_DNA"/>
</dbReference>
<keyword evidence="1" id="KW-0472">Membrane</keyword>
<protein>
    <recommendedName>
        <fullName evidence="5">LPXTG cell wall anchor domain-containing protein</fullName>
    </recommendedName>
</protein>
<evidence type="ECO:0000313" key="4">
    <source>
        <dbReference type="Proteomes" id="UP001213972"/>
    </source>
</evidence>
<keyword evidence="1" id="KW-1133">Transmembrane helix</keyword>
<dbReference type="AlphaFoldDB" id="A0AAJ6B4I9"/>
<evidence type="ECO:0008006" key="5">
    <source>
        <dbReference type="Google" id="ProtNLM"/>
    </source>
</evidence>
<dbReference type="InterPro" id="IPR006311">
    <property type="entry name" value="TAT_signal"/>
</dbReference>
<accession>A0AAJ6B4I9</accession>
<feature type="signal peptide" evidence="2">
    <location>
        <begin position="1"/>
        <end position="31"/>
    </location>
</feature>
<organism evidence="3 4">
    <name type="scientific">Candidatus Microbacterium phytovorans</name>
    <dbReference type="NCBI Taxonomy" id="3121374"/>
    <lineage>
        <taxon>Bacteria</taxon>
        <taxon>Bacillati</taxon>
        <taxon>Actinomycetota</taxon>
        <taxon>Actinomycetes</taxon>
        <taxon>Micrococcales</taxon>
        <taxon>Microbacteriaceae</taxon>
        <taxon>Microbacterium</taxon>
    </lineage>
</organism>
<feature type="chain" id="PRO_5042535081" description="LPXTG cell wall anchor domain-containing protein" evidence="2">
    <location>
        <begin position="32"/>
        <end position="183"/>
    </location>
</feature>
<proteinExistence type="predicted"/>
<dbReference type="Proteomes" id="UP001213972">
    <property type="component" value="Chromosome"/>
</dbReference>
<feature type="transmembrane region" description="Helical" evidence="1">
    <location>
        <begin position="149"/>
        <end position="168"/>
    </location>
</feature>
<evidence type="ECO:0000256" key="1">
    <source>
        <dbReference type="SAM" id="Phobius"/>
    </source>
</evidence>
<evidence type="ECO:0000313" key="3">
    <source>
        <dbReference type="EMBL" id="WEK14194.1"/>
    </source>
</evidence>